<keyword evidence="3" id="KW-1185">Reference proteome</keyword>
<proteinExistence type="predicted"/>
<feature type="region of interest" description="Disordered" evidence="1">
    <location>
        <begin position="1"/>
        <end position="42"/>
    </location>
</feature>
<dbReference type="EMBL" id="SPHZ02000007">
    <property type="protein sequence ID" value="KAF0906444.1"/>
    <property type="molecule type" value="Genomic_DNA"/>
</dbReference>
<name>A0A6G1D2S8_9ORYZ</name>
<gene>
    <name evidence="2" type="ORF">E2562_011440</name>
</gene>
<evidence type="ECO:0000313" key="3">
    <source>
        <dbReference type="Proteomes" id="UP000479710"/>
    </source>
</evidence>
<protein>
    <submittedName>
        <fullName evidence="2">Uncharacterized protein</fullName>
    </submittedName>
</protein>
<reference evidence="2 3" key="1">
    <citation type="submission" date="2019-11" db="EMBL/GenBank/DDBJ databases">
        <title>Whole genome sequence of Oryza granulata.</title>
        <authorList>
            <person name="Li W."/>
        </authorList>
    </citation>
    <scope>NUCLEOTIDE SEQUENCE [LARGE SCALE GENOMIC DNA]</scope>
    <source>
        <strain evidence="3">cv. Menghai</strain>
        <tissue evidence="2">Leaf</tissue>
    </source>
</reference>
<evidence type="ECO:0000313" key="2">
    <source>
        <dbReference type="EMBL" id="KAF0906444.1"/>
    </source>
</evidence>
<organism evidence="2 3">
    <name type="scientific">Oryza meyeriana var. granulata</name>
    <dbReference type="NCBI Taxonomy" id="110450"/>
    <lineage>
        <taxon>Eukaryota</taxon>
        <taxon>Viridiplantae</taxon>
        <taxon>Streptophyta</taxon>
        <taxon>Embryophyta</taxon>
        <taxon>Tracheophyta</taxon>
        <taxon>Spermatophyta</taxon>
        <taxon>Magnoliopsida</taxon>
        <taxon>Liliopsida</taxon>
        <taxon>Poales</taxon>
        <taxon>Poaceae</taxon>
        <taxon>BOP clade</taxon>
        <taxon>Oryzoideae</taxon>
        <taxon>Oryzeae</taxon>
        <taxon>Oryzinae</taxon>
        <taxon>Oryza</taxon>
        <taxon>Oryza meyeriana</taxon>
    </lineage>
</organism>
<evidence type="ECO:0000256" key="1">
    <source>
        <dbReference type="SAM" id="MobiDB-lite"/>
    </source>
</evidence>
<accession>A0A6G1D2S8</accession>
<feature type="region of interest" description="Disordered" evidence="1">
    <location>
        <begin position="130"/>
        <end position="154"/>
    </location>
</feature>
<feature type="compositionally biased region" description="Low complexity" evidence="1">
    <location>
        <begin position="17"/>
        <end position="27"/>
    </location>
</feature>
<dbReference type="Proteomes" id="UP000479710">
    <property type="component" value="Unassembled WGS sequence"/>
</dbReference>
<comment type="caution">
    <text evidence="2">The sequence shown here is derived from an EMBL/GenBank/DDBJ whole genome shotgun (WGS) entry which is preliminary data.</text>
</comment>
<dbReference type="AlphaFoldDB" id="A0A6G1D2S8"/>
<sequence>MDLQLPPCSTPPPPSRSPLHLPRHSIPLPLPPDRPLGLPRPAAAEGFEPAATLQAAAPVDGCGSVAVGDGRRGGQDGGAAALGMLTLERDAHQAGGHLAHQRGELQQQRRARAQVELEREVHLVAPVAVERANEPRADGSELADPLQEAVPADG</sequence>